<dbReference type="EMBL" id="FN554974">
    <property type="protein sequence ID" value="CBH16957.1"/>
    <property type="molecule type" value="Genomic_DNA"/>
</dbReference>
<evidence type="ECO:0000313" key="2">
    <source>
        <dbReference type="Proteomes" id="UP000002316"/>
    </source>
</evidence>
<gene>
    <name evidence="1" type="ORF">TbgDal_XI720</name>
</gene>
<sequence>MMHNSVYARECLVKGVVPEGAAEHMAVGRDLGSSAGSWHRWTSCAERAPAAAPVCPMCAPHRAIGSSVHLIVKGPTLPRGTRRHKPAQRMEGNVVTLTELLLVRTLSCTMFCKGADRTMDATSRKPA</sequence>
<reference evidence="2" key="1">
    <citation type="journal article" date="2010" name="PLoS Negl. Trop. Dis.">
        <title>The genome sequence of Trypanosoma brucei gambiense, causative agent of chronic human african trypanosomiasis.</title>
        <authorList>
            <person name="Jackson A.P."/>
            <person name="Sanders M."/>
            <person name="Berry A."/>
            <person name="McQuillan J."/>
            <person name="Aslett M.A."/>
            <person name="Quail M.A."/>
            <person name="Chukualim B."/>
            <person name="Capewell P."/>
            <person name="MacLeod A."/>
            <person name="Melville S.E."/>
            <person name="Gibson W."/>
            <person name="Barry J.D."/>
            <person name="Berriman M."/>
            <person name="Hertz-Fowler C."/>
        </authorList>
    </citation>
    <scope>NUCLEOTIDE SEQUENCE [LARGE SCALE GENOMIC DNA]</scope>
    <source>
        <strain evidence="2">MHOM/CI/86/DAL972</strain>
    </source>
</reference>
<dbReference type="AlphaFoldDB" id="D0A5K6"/>
<evidence type="ECO:0000313" key="1">
    <source>
        <dbReference type="EMBL" id="CBH16957.1"/>
    </source>
</evidence>
<dbReference type="RefSeq" id="XP_011779221.1">
    <property type="nucleotide sequence ID" value="XM_011780919.1"/>
</dbReference>
<organism evidence="1 2">
    <name type="scientific">Trypanosoma brucei gambiense (strain MHOM/CI/86/DAL972)</name>
    <dbReference type="NCBI Taxonomy" id="679716"/>
    <lineage>
        <taxon>Eukaryota</taxon>
        <taxon>Discoba</taxon>
        <taxon>Euglenozoa</taxon>
        <taxon>Kinetoplastea</taxon>
        <taxon>Metakinetoplastina</taxon>
        <taxon>Trypanosomatida</taxon>
        <taxon>Trypanosomatidae</taxon>
        <taxon>Trypanosoma</taxon>
    </lineage>
</organism>
<name>D0A5K6_TRYB9</name>
<accession>D0A5K6</accession>
<protein>
    <submittedName>
        <fullName evidence="1">Uncharacterized protein</fullName>
    </submittedName>
</protein>
<dbReference type="KEGG" id="tbg:TbgDal_XI720"/>
<dbReference type="Proteomes" id="UP000002316">
    <property type="component" value="Chromosome 11"/>
</dbReference>
<proteinExistence type="predicted"/>
<dbReference type="GeneID" id="23867741"/>